<accession>A0AAD7FPW4</accession>
<organism evidence="1 2">
    <name type="scientific">Roridomyces roridus</name>
    <dbReference type="NCBI Taxonomy" id="1738132"/>
    <lineage>
        <taxon>Eukaryota</taxon>
        <taxon>Fungi</taxon>
        <taxon>Dikarya</taxon>
        <taxon>Basidiomycota</taxon>
        <taxon>Agaricomycotina</taxon>
        <taxon>Agaricomycetes</taxon>
        <taxon>Agaricomycetidae</taxon>
        <taxon>Agaricales</taxon>
        <taxon>Marasmiineae</taxon>
        <taxon>Mycenaceae</taxon>
        <taxon>Roridomyces</taxon>
    </lineage>
</organism>
<dbReference type="EMBL" id="JARKIF010000006">
    <property type="protein sequence ID" value="KAJ7636420.1"/>
    <property type="molecule type" value="Genomic_DNA"/>
</dbReference>
<keyword evidence="2" id="KW-1185">Reference proteome</keyword>
<dbReference type="InterPro" id="IPR023213">
    <property type="entry name" value="CAT-like_dom_sf"/>
</dbReference>
<evidence type="ECO:0000313" key="2">
    <source>
        <dbReference type="Proteomes" id="UP001221142"/>
    </source>
</evidence>
<protein>
    <submittedName>
        <fullName evidence="1">Uncharacterized protein</fullName>
    </submittedName>
</protein>
<name>A0AAD7FPW4_9AGAR</name>
<dbReference type="Gene3D" id="3.30.559.10">
    <property type="entry name" value="Chloramphenicol acetyltransferase-like domain"/>
    <property type="match status" value="1"/>
</dbReference>
<dbReference type="Proteomes" id="UP001221142">
    <property type="component" value="Unassembled WGS sequence"/>
</dbReference>
<dbReference type="Pfam" id="PF02458">
    <property type="entry name" value="Transferase"/>
    <property type="match status" value="1"/>
</dbReference>
<dbReference type="AlphaFoldDB" id="A0AAD7FPW4"/>
<sequence>MLWTPWTSSVPTPPPPGIRSPPVPCNALDLVNFPLILTTGVIVDSRLDARKLEDTIMMLVERKFPRVGARIALRNGVSLTFHSFGDMPAVKFTAEDQVEAYRSDASRPQLPMDMPRLSASSPTISKVPDLDAYFQSPGPKTIQDWIESKSPLLHIHVSVFDDLTFIGVTSPHVGFDAVGTGILLDAWTRLINGVDLGNSVRRMQRAELLGTPRVPIHPGDVSKRSTIGLPAIHRVNTWRLDQSKINTIRYSITVPKVFLASWKRQIMDELQRQGSAEWVGSSDVLLAWWHKETLGHRANDETPMHLVVVVNLRNKPIFYASEFDSIGEYIGNAVSIIPVPPFPTRTFNEESIGQLALHLRRAINAYNADPSGIRDGLHYMFTNPDAFLLPYPAAGTQWTLSTNWRMARFGALNFSGAQIQLGGQTKKTDVSFVYPIMTAGRKRLPMREWYMVLMEDEEVVWVMQASGAKNWENIRRRTDFCSFEL</sequence>
<comment type="caution">
    <text evidence="1">The sequence shown here is derived from an EMBL/GenBank/DDBJ whole genome shotgun (WGS) entry which is preliminary data.</text>
</comment>
<evidence type="ECO:0000313" key="1">
    <source>
        <dbReference type="EMBL" id="KAJ7636420.1"/>
    </source>
</evidence>
<reference evidence="1" key="1">
    <citation type="submission" date="2023-03" db="EMBL/GenBank/DDBJ databases">
        <title>Massive genome expansion in bonnet fungi (Mycena s.s.) driven by repeated elements and novel gene families across ecological guilds.</title>
        <authorList>
            <consortium name="Lawrence Berkeley National Laboratory"/>
            <person name="Harder C.B."/>
            <person name="Miyauchi S."/>
            <person name="Viragh M."/>
            <person name="Kuo A."/>
            <person name="Thoen E."/>
            <person name="Andreopoulos B."/>
            <person name="Lu D."/>
            <person name="Skrede I."/>
            <person name="Drula E."/>
            <person name="Henrissat B."/>
            <person name="Morin E."/>
            <person name="Kohler A."/>
            <person name="Barry K."/>
            <person name="LaButti K."/>
            <person name="Morin E."/>
            <person name="Salamov A."/>
            <person name="Lipzen A."/>
            <person name="Mereny Z."/>
            <person name="Hegedus B."/>
            <person name="Baldrian P."/>
            <person name="Stursova M."/>
            <person name="Weitz H."/>
            <person name="Taylor A."/>
            <person name="Grigoriev I.V."/>
            <person name="Nagy L.G."/>
            <person name="Martin F."/>
            <person name="Kauserud H."/>
        </authorList>
    </citation>
    <scope>NUCLEOTIDE SEQUENCE</scope>
    <source>
        <strain evidence="1">9284</strain>
    </source>
</reference>
<proteinExistence type="predicted"/>
<gene>
    <name evidence="1" type="ORF">FB45DRAFT_742574</name>
</gene>